<protein>
    <recommendedName>
        <fullName evidence="2">NACHT domain-containing protein</fullName>
    </recommendedName>
</protein>
<dbReference type="InterPro" id="IPR056884">
    <property type="entry name" value="NPHP3-like_N"/>
</dbReference>
<accession>A0A8H5B9A6</accession>
<dbReference type="Proteomes" id="UP000567179">
    <property type="component" value="Unassembled WGS sequence"/>
</dbReference>
<dbReference type="PANTHER" id="PTHR10039">
    <property type="entry name" value="AMELOGENIN"/>
    <property type="match status" value="1"/>
</dbReference>
<reference evidence="3 4" key="1">
    <citation type="journal article" date="2020" name="ISME J.">
        <title>Uncovering the hidden diversity of litter-decomposition mechanisms in mushroom-forming fungi.</title>
        <authorList>
            <person name="Floudas D."/>
            <person name="Bentzer J."/>
            <person name="Ahren D."/>
            <person name="Johansson T."/>
            <person name="Persson P."/>
            <person name="Tunlid A."/>
        </authorList>
    </citation>
    <scope>NUCLEOTIDE SEQUENCE [LARGE SCALE GENOMIC DNA]</scope>
    <source>
        <strain evidence="3 4">CBS 101986</strain>
    </source>
</reference>
<keyword evidence="4" id="KW-1185">Reference proteome</keyword>
<gene>
    <name evidence="3" type="ORF">D9619_008289</name>
</gene>
<name>A0A8H5B9A6_9AGAR</name>
<organism evidence="3 4">
    <name type="scientific">Psilocybe cf. subviscida</name>
    <dbReference type="NCBI Taxonomy" id="2480587"/>
    <lineage>
        <taxon>Eukaryota</taxon>
        <taxon>Fungi</taxon>
        <taxon>Dikarya</taxon>
        <taxon>Basidiomycota</taxon>
        <taxon>Agaricomycotina</taxon>
        <taxon>Agaricomycetes</taxon>
        <taxon>Agaricomycetidae</taxon>
        <taxon>Agaricales</taxon>
        <taxon>Agaricineae</taxon>
        <taxon>Strophariaceae</taxon>
        <taxon>Psilocybe</taxon>
    </lineage>
</organism>
<proteinExistence type="predicted"/>
<dbReference type="Gene3D" id="3.40.50.300">
    <property type="entry name" value="P-loop containing nucleotide triphosphate hydrolases"/>
    <property type="match status" value="1"/>
</dbReference>
<comment type="caution">
    <text evidence="3">The sequence shown here is derived from an EMBL/GenBank/DDBJ whole genome shotgun (WGS) entry which is preliminary data.</text>
</comment>
<dbReference type="PANTHER" id="PTHR10039:SF14">
    <property type="entry name" value="NACHT DOMAIN-CONTAINING PROTEIN"/>
    <property type="match status" value="1"/>
</dbReference>
<dbReference type="AlphaFoldDB" id="A0A8H5B9A6"/>
<evidence type="ECO:0000259" key="2">
    <source>
        <dbReference type="PROSITE" id="PS50837"/>
    </source>
</evidence>
<dbReference type="EMBL" id="JAACJJ010000029">
    <property type="protein sequence ID" value="KAF5319144.1"/>
    <property type="molecule type" value="Genomic_DNA"/>
</dbReference>
<dbReference type="OrthoDB" id="206617at2759"/>
<sequence>MKVAPNAILNAGGRADEVRCYPGTREEVIGKMEKWMDREDIRTSRMMWLSGPAGAGKSAILQTVSERCQERGRHVSNFFFFRGDGTRNHAQPLVATLVYQLRTLYATLDKPLEDCLQAMPLICKASIGEQFRKLISAPVHTVQGSSSICHPIILVVDGLDECEDKQEQEQILGALHALVDKDNSPFLVLIASRAEPHIVMTINKIASSVVSIFLDDEYRPQDDIRRFVTAKFDEIKGSHHLAHTLDKYWPSEFDIYRVVEKSSGQFIYAAIIMRFIQYSAASPSLSLLTVHGIRPAANHSPYTQLDSLYSYILSNSHNIGAVKLCFGLHFIWKIAYDQDLEHALQFEYLYFASDLALYKQMLQRWIRFAYRNNINDISIEDLVTGAIPLNNMRRDIHMYYHWYLLTEQVKHALTLYK</sequence>
<dbReference type="PROSITE" id="PS50837">
    <property type="entry name" value="NACHT"/>
    <property type="match status" value="1"/>
</dbReference>
<dbReference type="InterPro" id="IPR027417">
    <property type="entry name" value="P-loop_NTPase"/>
</dbReference>
<evidence type="ECO:0000313" key="4">
    <source>
        <dbReference type="Proteomes" id="UP000567179"/>
    </source>
</evidence>
<evidence type="ECO:0000256" key="1">
    <source>
        <dbReference type="ARBA" id="ARBA00022737"/>
    </source>
</evidence>
<evidence type="ECO:0000313" key="3">
    <source>
        <dbReference type="EMBL" id="KAF5319144.1"/>
    </source>
</evidence>
<dbReference type="SUPFAM" id="SSF52540">
    <property type="entry name" value="P-loop containing nucleoside triphosphate hydrolases"/>
    <property type="match status" value="1"/>
</dbReference>
<keyword evidence="1" id="KW-0677">Repeat</keyword>
<dbReference type="Pfam" id="PF24883">
    <property type="entry name" value="NPHP3_N"/>
    <property type="match status" value="1"/>
</dbReference>
<dbReference type="InterPro" id="IPR007111">
    <property type="entry name" value="NACHT_NTPase"/>
</dbReference>
<feature type="domain" description="NACHT" evidence="2">
    <location>
        <begin position="45"/>
        <end position="161"/>
    </location>
</feature>